<keyword evidence="3" id="KW-1185">Reference proteome</keyword>
<accession>A0A6P0UPM5</accession>
<feature type="chain" id="PRO_5026892715" description="DNA topoisomerase IV" evidence="1">
    <location>
        <begin position="21"/>
        <end position="125"/>
    </location>
</feature>
<evidence type="ECO:0000313" key="3">
    <source>
        <dbReference type="Proteomes" id="UP000468581"/>
    </source>
</evidence>
<evidence type="ECO:0000313" key="2">
    <source>
        <dbReference type="EMBL" id="NER13789.1"/>
    </source>
</evidence>
<dbReference type="EMBL" id="JAABOO010000002">
    <property type="protein sequence ID" value="NER13789.1"/>
    <property type="molecule type" value="Genomic_DNA"/>
</dbReference>
<evidence type="ECO:0008006" key="4">
    <source>
        <dbReference type="Google" id="ProtNLM"/>
    </source>
</evidence>
<feature type="signal peptide" evidence="1">
    <location>
        <begin position="1"/>
        <end position="20"/>
    </location>
</feature>
<keyword evidence="1" id="KW-0732">Signal</keyword>
<organism evidence="2 3">
    <name type="scientific">Leptobacterium flavescens</name>
    <dbReference type="NCBI Taxonomy" id="472055"/>
    <lineage>
        <taxon>Bacteria</taxon>
        <taxon>Pseudomonadati</taxon>
        <taxon>Bacteroidota</taxon>
        <taxon>Flavobacteriia</taxon>
        <taxon>Flavobacteriales</taxon>
        <taxon>Flavobacteriaceae</taxon>
        <taxon>Leptobacterium</taxon>
    </lineage>
</organism>
<name>A0A6P0UPM5_9FLAO</name>
<protein>
    <recommendedName>
        <fullName evidence="4">DNA topoisomerase IV</fullName>
    </recommendedName>
</protein>
<proteinExistence type="predicted"/>
<evidence type="ECO:0000256" key="1">
    <source>
        <dbReference type="SAM" id="SignalP"/>
    </source>
</evidence>
<reference evidence="2 3" key="1">
    <citation type="submission" date="2020-01" db="EMBL/GenBank/DDBJ databases">
        <title>Leptobacterium flavescens.</title>
        <authorList>
            <person name="Wang G."/>
        </authorList>
    </citation>
    <scope>NUCLEOTIDE SEQUENCE [LARGE SCALE GENOMIC DNA]</scope>
    <source>
        <strain evidence="2 3">KCTC 22160</strain>
    </source>
</reference>
<comment type="caution">
    <text evidence="2">The sequence shown here is derived from an EMBL/GenBank/DDBJ whole genome shotgun (WGS) entry which is preliminary data.</text>
</comment>
<dbReference type="AlphaFoldDB" id="A0A6P0UPM5"/>
<gene>
    <name evidence="2" type="ORF">GWK08_10085</name>
</gene>
<dbReference type="Proteomes" id="UP000468581">
    <property type="component" value="Unassembled WGS sequence"/>
</dbReference>
<dbReference type="PROSITE" id="PS51257">
    <property type="entry name" value="PROKAR_LIPOPROTEIN"/>
    <property type="match status" value="1"/>
</dbReference>
<sequence>MRSSVLSCLFILLFISCYQAERNCDEFRTGTFEFSYTLDGKEITNRFSRNDSLEIAKINNTIDTSSVRWINDCEFIVKKLNPKTISEQKAIHIKILSTTADSYTFEYAVVGDLKNKQRGTAKKIN</sequence>